<evidence type="ECO:0000256" key="2">
    <source>
        <dbReference type="ARBA" id="ARBA00023163"/>
    </source>
</evidence>
<dbReference type="RefSeq" id="WP_338003127.1">
    <property type="nucleotide sequence ID" value="NZ_JAOPKA010000004.1"/>
</dbReference>
<proteinExistence type="predicted"/>
<dbReference type="InterPro" id="IPR013324">
    <property type="entry name" value="RNA_pol_sigma_r3/r4-like"/>
</dbReference>
<evidence type="ECO:0000256" key="1">
    <source>
        <dbReference type="ARBA" id="ARBA00023015"/>
    </source>
</evidence>
<keyword evidence="1" id="KW-0805">Transcription regulation</keyword>
<feature type="domain" description="HTH bat-type" evidence="3">
    <location>
        <begin position="174"/>
        <end position="225"/>
    </location>
</feature>
<dbReference type="Proteomes" id="UP001321018">
    <property type="component" value="Unassembled WGS sequence"/>
</dbReference>
<evidence type="ECO:0000313" key="5">
    <source>
        <dbReference type="EMBL" id="MCU4741286.1"/>
    </source>
</evidence>
<accession>A0AAP2YXM1</accession>
<evidence type="ECO:0000313" key="6">
    <source>
        <dbReference type="Proteomes" id="UP001321018"/>
    </source>
</evidence>
<keyword evidence="2" id="KW-0804">Transcription</keyword>
<dbReference type="Pfam" id="PF04967">
    <property type="entry name" value="HTH_10"/>
    <property type="match status" value="1"/>
</dbReference>
<organism evidence="5 6">
    <name type="scientific">Natronoglomus mannanivorans</name>
    <dbReference type="NCBI Taxonomy" id="2979990"/>
    <lineage>
        <taxon>Archaea</taxon>
        <taxon>Methanobacteriati</taxon>
        <taxon>Methanobacteriota</taxon>
        <taxon>Stenosarchaea group</taxon>
        <taxon>Halobacteria</taxon>
        <taxon>Halobacteriales</taxon>
        <taxon>Natrialbaceae</taxon>
        <taxon>Natronoglomus</taxon>
    </lineage>
</organism>
<dbReference type="Gene3D" id="1.10.10.10">
    <property type="entry name" value="Winged helix-like DNA-binding domain superfamily/Winged helix DNA-binding domain"/>
    <property type="match status" value="1"/>
</dbReference>
<feature type="domain" description="Bacterioopsin transcriptional activator GAF and HTH associated" evidence="4">
    <location>
        <begin position="10"/>
        <end position="159"/>
    </location>
</feature>
<dbReference type="PANTHER" id="PTHR34236:SF1">
    <property type="entry name" value="DIMETHYL SULFOXIDE REDUCTASE TRANSCRIPTIONAL ACTIVATOR"/>
    <property type="match status" value="1"/>
</dbReference>
<reference evidence="5" key="1">
    <citation type="submission" date="2022-09" db="EMBL/GenBank/DDBJ databases">
        <title>Enrichment on poylsaccharides allowed isolation of novel metabolic and taxonomic groups of Haloarchaea.</title>
        <authorList>
            <person name="Sorokin D.Y."/>
            <person name="Elcheninov A.G."/>
            <person name="Khizhniak T.V."/>
            <person name="Kolganova T.V."/>
            <person name="Kublanov I.V."/>
        </authorList>
    </citation>
    <scope>NUCLEOTIDE SEQUENCE</scope>
    <source>
        <strain evidence="5">AArc-xg1-1</strain>
    </source>
</reference>
<gene>
    <name evidence="5" type="ORF">OB960_07715</name>
</gene>
<evidence type="ECO:0000259" key="3">
    <source>
        <dbReference type="Pfam" id="PF04967"/>
    </source>
</evidence>
<protein>
    <submittedName>
        <fullName evidence="5">Helix-turn-helix domain-containing protein</fullName>
    </submittedName>
</protein>
<evidence type="ECO:0000259" key="4">
    <source>
        <dbReference type="Pfam" id="PF15915"/>
    </source>
</evidence>
<dbReference type="InterPro" id="IPR036388">
    <property type="entry name" value="WH-like_DNA-bd_sf"/>
</dbReference>
<dbReference type="Pfam" id="PF15915">
    <property type="entry name" value="BAT"/>
    <property type="match status" value="1"/>
</dbReference>
<sequence>MSSSHGAATDQTVEVEFLVDDQQYPLAALSAKTGCKAELLQMLPRSDDAYTVFQRITGASSDEILEFARGYDGYDARVVSESDDSLIVEFRISGSGEFFVVSLTDAGAIPTELGSEDGVAHIVAEIPAGYSASTVIDRFQDAYPSMEMVARRQNDRSMPQFQCHELREMTVHMLTTRQHEVLMLAYMRGYYDWPRKKSGEELADELDVTPSTFFQHLRTAERKLLSLLFRT</sequence>
<dbReference type="AlphaFoldDB" id="A0AAP2YXM1"/>
<name>A0AAP2YXM1_9EURY</name>
<dbReference type="InterPro" id="IPR031803">
    <property type="entry name" value="BAT_GAF/HTH-assoc"/>
</dbReference>
<dbReference type="PANTHER" id="PTHR34236">
    <property type="entry name" value="DIMETHYL SULFOXIDE REDUCTASE TRANSCRIPTIONAL ACTIVATOR"/>
    <property type="match status" value="1"/>
</dbReference>
<dbReference type="InterPro" id="IPR007050">
    <property type="entry name" value="HTH_bacterioopsin"/>
</dbReference>
<dbReference type="SUPFAM" id="SSF88659">
    <property type="entry name" value="Sigma3 and sigma4 domains of RNA polymerase sigma factors"/>
    <property type="match status" value="1"/>
</dbReference>
<comment type="caution">
    <text evidence="5">The sequence shown here is derived from an EMBL/GenBank/DDBJ whole genome shotgun (WGS) entry which is preliminary data.</text>
</comment>
<dbReference type="EMBL" id="JAOPKA010000004">
    <property type="protein sequence ID" value="MCU4741286.1"/>
    <property type="molecule type" value="Genomic_DNA"/>
</dbReference>